<dbReference type="OrthoDB" id="1158011at2759"/>
<evidence type="ECO:0000256" key="2">
    <source>
        <dbReference type="ARBA" id="ARBA00012486"/>
    </source>
</evidence>
<dbReference type="Pfam" id="PF00179">
    <property type="entry name" value="UQ_con"/>
    <property type="match status" value="1"/>
</dbReference>
<dbReference type="EC" id="2.3.2.23" evidence="2"/>
<feature type="transmembrane region" description="Helical" evidence="14">
    <location>
        <begin position="248"/>
        <end position="268"/>
    </location>
</feature>
<evidence type="ECO:0000256" key="5">
    <source>
        <dbReference type="ARBA" id="ARBA00022741"/>
    </source>
</evidence>
<keyword evidence="6" id="KW-0833">Ubl conjugation pathway</keyword>
<accession>A0A9W7XY38</accession>
<keyword evidence="7" id="KW-0256">Endoplasmic reticulum</keyword>
<evidence type="ECO:0000256" key="11">
    <source>
        <dbReference type="ARBA" id="ARBA00039885"/>
    </source>
</evidence>
<evidence type="ECO:0000256" key="1">
    <source>
        <dbReference type="ARBA" id="ARBA00004586"/>
    </source>
</evidence>
<keyword evidence="4 14" id="KW-0812">Transmembrane</keyword>
<comment type="subcellular location">
    <subcellularLocation>
        <location evidence="1">Endoplasmic reticulum membrane</location>
    </subcellularLocation>
</comment>
<name>A0A9W7XY38_9FUNG</name>
<comment type="caution">
    <text evidence="16">The sequence shown here is derived from an EMBL/GenBank/DDBJ whole genome shotgun (WGS) entry which is preliminary data.</text>
</comment>
<keyword evidence="9 14" id="KW-1133">Transmembrane helix</keyword>
<gene>
    <name evidence="16" type="primary">UBC6_2</name>
    <name evidence="16" type="ORF">LPJ53_004363</name>
</gene>
<keyword evidence="3 16" id="KW-0808">Transferase</keyword>
<dbReference type="CDD" id="cd23799">
    <property type="entry name" value="UBCc_UBE2J"/>
    <property type="match status" value="1"/>
</dbReference>
<dbReference type="SMART" id="SM00212">
    <property type="entry name" value="UBCc"/>
    <property type="match status" value="1"/>
</dbReference>
<dbReference type="EMBL" id="JANBOJ010000200">
    <property type="protein sequence ID" value="KAJ1721072.1"/>
    <property type="molecule type" value="Genomic_DNA"/>
</dbReference>
<dbReference type="InterPro" id="IPR000608">
    <property type="entry name" value="UBC"/>
</dbReference>
<organism evidence="16 17">
    <name type="scientific">Coemansia erecta</name>
    <dbReference type="NCBI Taxonomy" id="147472"/>
    <lineage>
        <taxon>Eukaryota</taxon>
        <taxon>Fungi</taxon>
        <taxon>Fungi incertae sedis</taxon>
        <taxon>Zoopagomycota</taxon>
        <taxon>Kickxellomycotina</taxon>
        <taxon>Kickxellomycetes</taxon>
        <taxon>Kickxellales</taxon>
        <taxon>Kickxellaceae</taxon>
        <taxon>Coemansia</taxon>
    </lineage>
</organism>
<evidence type="ECO:0000313" key="16">
    <source>
        <dbReference type="EMBL" id="KAJ1721072.1"/>
    </source>
</evidence>
<evidence type="ECO:0000256" key="14">
    <source>
        <dbReference type="SAM" id="Phobius"/>
    </source>
</evidence>
<dbReference type="InterPro" id="IPR016135">
    <property type="entry name" value="UBQ-conjugating_enzyme/RWD"/>
</dbReference>
<evidence type="ECO:0000259" key="15">
    <source>
        <dbReference type="PROSITE" id="PS50127"/>
    </source>
</evidence>
<evidence type="ECO:0000256" key="3">
    <source>
        <dbReference type="ARBA" id="ARBA00022679"/>
    </source>
</evidence>
<dbReference type="GO" id="GO:0005524">
    <property type="term" value="F:ATP binding"/>
    <property type="evidence" value="ECO:0007669"/>
    <property type="project" value="UniProtKB-KW"/>
</dbReference>
<dbReference type="GO" id="GO:0061631">
    <property type="term" value="F:ubiquitin conjugating enzyme activity"/>
    <property type="evidence" value="ECO:0007669"/>
    <property type="project" value="UniProtKB-EC"/>
</dbReference>
<sequence length="270" mass="29436">MASRAAFKRLNKEYLAIQANPPPFITAKPLESNILEWHYVLRGPPDTPYEGGEYHGRLRFPSEYPYKPPAIQMITPSGRFQTNTNICMSMSNYHPNTWNPAWSVATILNGMLSFMVEEEVTTGSIRISNADRKSLARKSFAFNRANKLFCDIFPELRTVNSAAATTAADTSAVQKVAADDVNVKDGAQTSVPSTPKLVQRQSRNGQTRQVAATGSSTRATNAGVAHNNGTGTGATAAAAQLTGMSRKWIVLFVFLAYLFASKVLSRILSA</sequence>
<dbReference type="SUPFAM" id="SSF54495">
    <property type="entry name" value="UBC-like"/>
    <property type="match status" value="1"/>
</dbReference>
<evidence type="ECO:0000256" key="13">
    <source>
        <dbReference type="SAM" id="MobiDB-lite"/>
    </source>
</evidence>
<keyword evidence="17" id="KW-1185">Reference proteome</keyword>
<feature type="compositionally biased region" description="Polar residues" evidence="13">
    <location>
        <begin position="199"/>
        <end position="218"/>
    </location>
</feature>
<keyword evidence="8" id="KW-0067">ATP-binding</keyword>
<feature type="region of interest" description="Disordered" evidence="13">
    <location>
        <begin position="185"/>
        <end position="227"/>
    </location>
</feature>
<evidence type="ECO:0000256" key="12">
    <source>
        <dbReference type="ARBA" id="ARBA00042181"/>
    </source>
</evidence>
<dbReference type="InterPro" id="IPR050113">
    <property type="entry name" value="Ub_conjugating_enzyme"/>
</dbReference>
<protein>
    <recommendedName>
        <fullName evidence="11">Ubiquitin-conjugating enzyme E2 6</fullName>
        <ecNumber evidence="2">2.3.2.23</ecNumber>
    </recommendedName>
    <alternativeName>
        <fullName evidence="12">E2 ubiquitin-conjugating enzyme 6</fullName>
    </alternativeName>
</protein>
<dbReference type="GO" id="GO:0005789">
    <property type="term" value="C:endoplasmic reticulum membrane"/>
    <property type="evidence" value="ECO:0007669"/>
    <property type="project" value="UniProtKB-SubCell"/>
</dbReference>
<keyword evidence="16" id="KW-0012">Acyltransferase</keyword>
<keyword evidence="10 14" id="KW-0472">Membrane</keyword>
<evidence type="ECO:0000256" key="4">
    <source>
        <dbReference type="ARBA" id="ARBA00022692"/>
    </source>
</evidence>
<keyword evidence="5" id="KW-0547">Nucleotide-binding</keyword>
<evidence type="ECO:0000256" key="7">
    <source>
        <dbReference type="ARBA" id="ARBA00022824"/>
    </source>
</evidence>
<dbReference type="PANTHER" id="PTHR24067">
    <property type="entry name" value="UBIQUITIN-CONJUGATING ENZYME E2"/>
    <property type="match status" value="1"/>
</dbReference>
<dbReference type="FunFam" id="3.10.110.10:FF:000023">
    <property type="entry name" value="Ubiquitin-conjugating enzyme E2 J2"/>
    <property type="match status" value="1"/>
</dbReference>
<evidence type="ECO:0000256" key="8">
    <source>
        <dbReference type="ARBA" id="ARBA00022840"/>
    </source>
</evidence>
<dbReference type="Proteomes" id="UP001149813">
    <property type="component" value="Unassembled WGS sequence"/>
</dbReference>
<proteinExistence type="predicted"/>
<feature type="domain" description="UBC core" evidence="15">
    <location>
        <begin position="5"/>
        <end position="155"/>
    </location>
</feature>
<evidence type="ECO:0000313" key="17">
    <source>
        <dbReference type="Proteomes" id="UP001149813"/>
    </source>
</evidence>
<evidence type="ECO:0000256" key="9">
    <source>
        <dbReference type="ARBA" id="ARBA00022989"/>
    </source>
</evidence>
<evidence type="ECO:0000256" key="6">
    <source>
        <dbReference type="ARBA" id="ARBA00022786"/>
    </source>
</evidence>
<dbReference type="AlphaFoldDB" id="A0A9W7XY38"/>
<evidence type="ECO:0000256" key="10">
    <source>
        <dbReference type="ARBA" id="ARBA00023136"/>
    </source>
</evidence>
<reference evidence="16" key="1">
    <citation type="submission" date="2022-07" db="EMBL/GenBank/DDBJ databases">
        <title>Phylogenomic reconstructions and comparative analyses of Kickxellomycotina fungi.</title>
        <authorList>
            <person name="Reynolds N.K."/>
            <person name="Stajich J.E."/>
            <person name="Barry K."/>
            <person name="Grigoriev I.V."/>
            <person name="Crous P."/>
            <person name="Smith M.E."/>
        </authorList>
    </citation>
    <scope>NUCLEOTIDE SEQUENCE</scope>
    <source>
        <strain evidence="16">NBRC 32514</strain>
    </source>
</reference>
<dbReference type="Gene3D" id="3.10.110.10">
    <property type="entry name" value="Ubiquitin Conjugating Enzyme"/>
    <property type="match status" value="1"/>
</dbReference>
<dbReference type="PROSITE" id="PS50127">
    <property type="entry name" value="UBC_2"/>
    <property type="match status" value="1"/>
</dbReference>